<keyword evidence="8" id="KW-1185">Reference proteome</keyword>
<keyword evidence="2 5" id="KW-0812">Transmembrane</keyword>
<dbReference type="InterPro" id="IPR000620">
    <property type="entry name" value="EamA_dom"/>
</dbReference>
<feature type="transmembrane region" description="Helical" evidence="5">
    <location>
        <begin position="190"/>
        <end position="208"/>
    </location>
</feature>
<keyword evidence="3 5" id="KW-1133">Transmembrane helix</keyword>
<feature type="transmembrane region" description="Helical" evidence="5">
    <location>
        <begin position="250"/>
        <end position="271"/>
    </location>
</feature>
<feature type="domain" description="EamA" evidence="6">
    <location>
        <begin position="9"/>
        <end position="145"/>
    </location>
</feature>
<gene>
    <name evidence="7" type="ORF">SAMN04488118_10895</name>
</gene>
<feature type="transmembrane region" description="Helical" evidence="5">
    <location>
        <begin position="159"/>
        <end position="178"/>
    </location>
</feature>
<feature type="transmembrane region" description="Helical" evidence="5">
    <location>
        <begin position="38"/>
        <end position="63"/>
    </location>
</feature>
<dbReference type="OrthoDB" id="9810556at2"/>
<evidence type="ECO:0000313" key="7">
    <source>
        <dbReference type="EMBL" id="SCZ68768.1"/>
    </source>
</evidence>
<sequence>MNVGLHNWIKLLMLGCIWGASFMGVAVALEGYTPLTIAALRISLAAICLTTLVCITGPGLPAFNTAEGRIVWLCALLMGVFSNAVPFSLLSWGMTQVASGFAGVTMAVVPLFVLPLAHILIPGDRMSLRSTIGFCCGFVGVVVLIGLDAFASTGADLETLARLACVAAALCYAIGAIVTRLCPNTNMLSLSAAALLCGAVLILPIALVKEGIPSSAPVRSTFAVIALGLIPTALAQVMLVQVIRSAGPAFLSLVNYQVPVWSVIFGFALLAETLPRQLFVALALILGGLLITSAQRKKR</sequence>
<name>A0A1G5R4I4_9RHOB</name>
<dbReference type="AlphaFoldDB" id="A0A1G5R4I4"/>
<feature type="transmembrane region" description="Helical" evidence="5">
    <location>
        <begin position="132"/>
        <end position="153"/>
    </location>
</feature>
<evidence type="ECO:0000256" key="1">
    <source>
        <dbReference type="ARBA" id="ARBA00004141"/>
    </source>
</evidence>
<dbReference type="STRING" id="1156985.SAMN04488118_10895"/>
<evidence type="ECO:0000256" key="4">
    <source>
        <dbReference type="ARBA" id="ARBA00023136"/>
    </source>
</evidence>
<dbReference type="PANTHER" id="PTHR32322:SF9">
    <property type="entry name" value="AMINO-ACID METABOLITE EFFLUX PUMP-RELATED"/>
    <property type="match status" value="1"/>
</dbReference>
<evidence type="ECO:0000259" key="6">
    <source>
        <dbReference type="Pfam" id="PF00892"/>
    </source>
</evidence>
<dbReference type="EMBL" id="FMWG01000008">
    <property type="protein sequence ID" value="SCZ68768.1"/>
    <property type="molecule type" value="Genomic_DNA"/>
</dbReference>
<evidence type="ECO:0000313" key="8">
    <source>
        <dbReference type="Proteomes" id="UP000198767"/>
    </source>
</evidence>
<feature type="transmembrane region" description="Helical" evidence="5">
    <location>
        <begin position="220"/>
        <end position="243"/>
    </location>
</feature>
<reference evidence="7 8" key="1">
    <citation type="submission" date="2016-10" db="EMBL/GenBank/DDBJ databases">
        <authorList>
            <person name="de Groot N.N."/>
        </authorList>
    </citation>
    <scope>NUCLEOTIDE SEQUENCE [LARGE SCALE GENOMIC DNA]</scope>
    <source>
        <strain evidence="7 8">U95</strain>
    </source>
</reference>
<dbReference type="Proteomes" id="UP000198767">
    <property type="component" value="Unassembled WGS sequence"/>
</dbReference>
<feature type="transmembrane region" description="Helical" evidence="5">
    <location>
        <begin position="98"/>
        <end position="120"/>
    </location>
</feature>
<evidence type="ECO:0000256" key="2">
    <source>
        <dbReference type="ARBA" id="ARBA00022692"/>
    </source>
</evidence>
<organism evidence="7 8">
    <name type="scientific">Epibacterium ulvae</name>
    <dbReference type="NCBI Taxonomy" id="1156985"/>
    <lineage>
        <taxon>Bacteria</taxon>
        <taxon>Pseudomonadati</taxon>
        <taxon>Pseudomonadota</taxon>
        <taxon>Alphaproteobacteria</taxon>
        <taxon>Rhodobacterales</taxon>
        <taxon>Roseobacteraceae</taxon>
        <taxon>Epibacterium</taxon>
    </lineage>
</organism>
<evidence type="ECO:0000256" key="3">
    <source>
        <dbReference type="ARBA" id="ARBA00022989"/>
    </source>
</evidence>
<proteinExistence type="predicted"/>
<feature type="transmembrane region" description="Helical" evidence="5">
    <location>
        <begin position="70"/>
        <end position="92"/>
    </location>
</feature>
<protein>
    <submittedName>
        <fullName evidence="7">Permease of the drug/metabolite transporter (DMT) superfamily</fullName>
    </submittedName>
</protein>
<comment type="subcellular location">
    <subcellularLocation>
        <location evidence="1">Membrane</location>
        <topology evidence="1">Multi-pass membrane protein</topology>
    </subcellularLocation>
</comment>
<evidence type="ECO:0000256" key="5">
    <source>
        <dbReference type="SAM" id="Phobius"/>
    </source>
</evidence>
<feature type="domain" description="EamA" evidence="6">
    <location>
        <begin position="163"/>
        <end position="293"/>
    </location>
</feature>
<dbReference type="InterPro" id="IPR037185">
    <property type="entry name" value="EmrE-like"/>
</dbReference>
<keyword evidence="4 5" id="KW-0472">Membrane</keyword>
<feature type="transmembrane region" description="Helical" evidence="5">
    <location>
        <begin position="12"/>
        <end position="32"/>
    </location>
</feature>
<feature type="transmembrane region" description="Helical" evidence="5">
    <location>
        <begin position="277"/>
        <end position="294"/>
    </location>
</feature>
<dbReference type="Pfam" id="PF00892">
    <property type="entry name" value="EamA"/>
    <property type="match status" value="2"/>
</dbReference>
<dbReference type="SUPFAM" id="SSF103481">
    <property type="entry name" value="Multidrug resistance efflux transporter EmrE"/>
    <property type="match status" value="2"/>
</dbReference>
<dbReference type="RefSeq" id="WP_090219691.1">
    <property type="nucleotide sequence ID" value="NZ_FMWG01000008.1"/>
</dbReference>
<dbReference type="GO" id="GO:0016020">
    <property type="term" value="C:membrane"/>
    <property type="evidence" value="ECO:0007669"/>
    <property type="project" value="UniProtKB-SubCell"/>
</dbReference>
<dbReference type="InterPro" id="IPR050638">
    <property type="entry name" value="AA-Vitamin_Transporters"/>
</dbReference>
<dbReference type="PANTHER" id="PTHR32322">
    <property type="entry name" value="INNER MEMBRANE TRANSPORTER"/>
    <property type="match status" value="1"/>
</dbReference>
<accession>A0A1G5R4I4</accession>